<evidence type="ECO:0000313" key="1">
    <source>
        <dbReference type="EMBL" id="KAK2643257.1"/>
    </source>
</evidence>
<gene>
    <name evidence="1" type="ORF">Ddye_025020</name>
</gene>
<reference evidence="1" key="1">
    <citation type="journal article" date="2023" name="Plant J.">
        <title>Genome sequences and population genomics provide insights into the demographic history, inbreeding, and mutation load of two 'living fossil' tree species of Dipteronia.</title>
        <authorList>
            <person name="Feng Y."/>
            <person name="Comes H.P."/>
            <person name="Chen J."/>
            <person name="Zhu S."/>
            <person name="Lu R."/>
            <person name="Zhang X."/>
            <person name="Li P."/>
            <person name="Qiu J."/>
            <person name="Olsen K.M."/>
            <person name="Qiu Y."/>
        </authorList>
    </citation>
    <scope>NUCLEOTIDE SEQUENCE</scope>
    <source>
        <strain evidence="1">KIB01</strain>
    </source>
</reference>
<sequence length="126" mass="13823">MTRGTSSVNRLASGKSLISHSVIRLRLLVVSIEVHPDKQFTNLPQLLSLFLHHCPQGLLNANRKSWRSQHRIDLNSKSNMVLEAALGVPESNMVDAVVDLPQGQFSLSDSICALASPDFLCCLYGP</sequence>
<keyword evidence="2" id="KW-1185">Reference proteome</keyword>
<accession>A0AAD9TWF4</accession>
<comment type="caution">
    <text evidence="1">The sequence shown here is derived from an EMBL/GenBank/DDBJ whole genome shotgun (WGS) entry which is preliminary data.</text>
</comment>
<name>A0AAD9TWF4_9ROSI</name>
<organism evidence="1 2">
    <name type="scientific">Dipteronia dyeriana</name>
    <dbReference type="NCBI Taxonomy" id="168575"/>
    <lineage>
        <taxon>Eukaryota</taxon>
        <taxon>Viridiplantae</taxon>
        <taxon>Streptophyta</taxon>
        <taxon>Embryophyta</taxon>
        <taxon>Tracheophyta</taxon>
        <taxon>Spermatophyta</taxon>
        <taxon>Magnoliopsida</taxon>
        <taxon>eudicotyledons</taxon>
        <taxon>Gunneridae</taxon>
        <taxon>Pentapetalae</taxon>
        <taxon>rosids</taxon>
        <taxon>malvids</taxon>
        <taxon>Sapindales</taxon>
        <taxon>Sapindaceae</taxon>
        <taxon>Hippocastanoideae</taxon>
        <taxon>Acereae</taxon>
        <taxon>Dipteronia</taxon>
    </lineage>
</organism>
<dbReference type="AlphaFoldDB" id="A0AAD9TWF4"/>
<dbReference type="EMBL" id="JANJYI010000007">
    <property type="protein sequence ID" value="KAK2643257.1"/>
    <property type="molecule type" value="Genomic_DNA"/>
</dbReference>
<evidence type="ECO:0000313" key="2">
    <source>
        <dbReference type="Proteomes" id="UP001280121"/>
    </source>
</evidence>
<proteinExistence type="predicted"/>
<protein>
    <submittedName>
        <fullName evidence="1">Uncharacterized protein</fullName>
    </submittedName>
</protein>
<dbReference type="Proteomes" id="UP001280121">
    <property type="component" value="Unassembled WGS sequence"/>
</dbReference>